<organism evidence="1 2">
    <name type="scientific">Chaenocephalus aceratus</name>
    <name type="common">Blackfin icefish</name>
    <name type="synonym">Chaenichthys aceratus</name>
    <dbReference type="NCBI Taxonomy" id="36190"/>
    <lineage>
        <taxon>Eukaryota</taxon>
        <taxon>Metazoa</taxon>
        <taxon>Chordata</taxon>
        <taxon>Craniata</taxon>
        <taxon>Vertebrata</taxon>
        <taxon>Euteleostomi</taxon>
        <taxon>Actinopterygii</taxon>
        <taxon>Neopterygii</taxon>
        <taxon>Teleostei</taxon>
        <taxon>Neoteleostei</taxon>
        <taxon>Acanthomorphata</taxon>
        <taxon>Eupercaria</taxon>
        <taxon>Perciformes</taxon>
        <taxon>Notothenioidei</taxon>
        <taxon>Channichthyidae</taxon>
        <taxon>Chaenocephalus</taxon>
    </lineage>
</organism>
<keyword evidence="2" id="KW-1185">Reference proteome</keyword>
<reference evidence="1" key="1">
    <citation type="submission" date="2022-05" db="EMBL/GenBank/DDBJ databases">
        <title>Chromosome-level genome of Chaenocephalus aceratus.</title>
        <authorList>
            <person name="Park H."/>
        </authorList>
    </citation>
    <scope>NUCLEOTIDE SEQUENCE</scope>
    <source>
        <strain evidence="1">KU_202001</strain>
    </source>
</reference>
<dbReference type="Proteomes" id="UP001057452">
    <property type="component" value="Chromosome 15"/>
</dbReference>
<sequence length="226" mass="24226">MPPQGKDALHLLHADGAPRLPHDVADLLLLLDEGPLPRLPVVVLHPPDDILPLSSVATAPHLCPHRRGKCLALPQSALLQGPSDAPPGPPSAETPLLKGDQLAASPHPPQPAVALFGVPPVLRDVLKTPVHLHLTRGGSSPRHTAANPSAECPAPRTTQQQETLSEPPAHEESSLQICFPSTSSSETSRPCICLPLTLPLCQWVSTTSKESQQWFRQPIPKQEFRC</sequence>
<name>A0ACB9VU88_CHAAC</name>
<accession>A0ACB9VU88</accession>
<evidence type="ECO:0000313" key="2">
    <source>
        <dbReference type="Proteomes" id="UP001057452"/>
    </source>
</evidence>
<dbReference type="EMBL" id="CM043799">
    <property type="protein sequence ID" value="KAI4803899.1"/>
    <property type="molecule type" value="Genomic_DNA"/>
</dbReference>
<evidence type="ECO:0000313" key="1">
    <source>
        <dbReference type="EMBL" id="KAI4803899.1"/>
    </source>
</evidence>
<proteinExistence type="predicted"/>
<gene>
    <name evidence="1" type="ORF">KUCAC02_025546</name>
</gene>
<comment type="caution">
    <text evidence="1">The sequence shown here is derived from an EMBL/GenBank/DDBJ whole genome shotgun (WGS) entry which is preliminary data.</text>
</comment>
<protein>
    <submittedName>
        <fullName evidence="1">Uncharacterized protein</fullName>
    </submittedName>
</protein>